<dbReference type="AlphaFoldDB" id="A0A4Y2SX33"/>
<sequence length="141" mass="16080">MVGSQGPTRGLTSSSVKPALRHKKYGCFISEIRCARLKVKESSEFEEYNQENIQNWLKCDTDDPSYHVLMEDEIVARVIDDQNPCIDEELSGNDCAEKGPSSKEAFYCLETAMRWLEQQEECDAIQLLSLKRARDLAARKT</sequence>
<organism evidence="1 2">
    <name type="scientific">Araneus ventricosus</name>
    <name type="common">Orbweaver spider</name>
    <name type="synonym">Epeira ventricosa</name>
    <dbReference type="NCBI Taxonomy" id="182803"/>
    <lineage>
        <taxon>Eukaryota</taxon>
        <taxon>Metazoa</taxon>
        <taxon>Ecdysozoa</taxon>
        <taxon>Arthropoda</taxon>
        <taxon>Chelicerata</taxon>
        <taxon>Arachnida</taxon>
        <taxon>Araneae</taxon>
        <taxon>Araneomorphae</taxon>
        <taxon>Entelegynae</taxon>
        <taxon>Araneoidea</taxon>
        <taxon>Araneidae</taxon>
        <taxon>Araneus</taxon>
    </lineage>
</organism>
<dbReference type="EMBL" id="BGPR01024265">
    <property type="protein sequence ID" value="GBN92223.1"/>
    <property type="molecule type" value="Genomic_DNA"/>
</dbReference>
<dbReference type="Proteomes" id="UP000499080">
    <property type="component" value="Unassembled WGS sequence"/>
</dbReference>
<evidence type="ECO:0000313" key="1">
    <source>
        <dbReference type="EMBL" id="GBN92223.1"/>
    </source>
</evidence>
<evidence type="ECO:0008006" key="3">
    <source>
        <dbReference type="Google" id="ProtNLM"/>
    </source>
</evidence>
<keyword evidence="2" id="KW-1185">Reference proteome</keyword>
<gene>
    <name evidence="1" type="ORF">AVEN_247085_1</name>
</gene>
<name>A0A4Y2SX33_ARAVE</name>
<dbReference type="OrthoDB" id="125347at2759"/>
<comment type="caution">
    <text evidence="1">The sequence shown here is derived from an EMBL/GenBank/DDBJ whole genome shotgun (WGS) entry which is preliminary data.</text>
</comment>
<evidence type="ECO:0000313" key="2">
    <source>
        <dbReference type="Proteomes" id="UP000499080"/>
    </source>
</evidence>
<protein>
    <recommendedName>
        <fullName evidence="3">Jerky-like</fullName>
    </recommendedName>
</protein>
<proteinExistence type="predicted"/>
<accession>A0A4Y2SX33</accession>
<reference evidence="1 2" key="1">
    <citation type="journal article" date="2019" name="Sci. Rep.">
        <title>Orb-weaving spider Araneus ventricosus genome elucidates the spidroin gene catalogue.</title>
        <authorList>
            <person name="Kono N."/>
            <person name="Nakamura H."/>
            <person name="Ohtoshi R."/>
            <person name="Moran D.A.P."/>
            <person name="Shinohara A."/>
            <person name="Yoshida Y."/>
            <person name="Fujiwara M."/>
            <person name="Mori M."/>
            <person name="Tomita M."/>
            <person name="Arakawa K."/>
        </authorList>
    </citation>
    <scope>NUCLEOTIDE SEQUENCE [LARGE SCALE GENOMIC DNA]</scope>
</reference>